<accession>A0ABW2JAJ0</accession>
<protein>
    <recommendedName>
        <fullName evidence="1">PLL-like beta propeller domain-containing protein</fullName>
    </recommendedName>
</protein>
<keyword evidence="3" id="KW-1185">Reference proteome</keyword>
<evidence type="ECO:0000313" key="2">
    <source>
        <dbReference type="EMBL" id="MFC7302832.1"/>
    </source>
</evidence>
<dbReference type="InterPro" id="IPR058502">
    <property type="entry name" value="PLL-like_beta-prop"/>
</dbReference>
<reference evidence="3" key="1">
    <citation type="journal article" date="2019" name="Int. J. Syst. Evol. Microbiol.">
        <title>The Global Catalogue of Microorganisms (GCM) 10K type strain sequencing project: providing services to taxonomists for standard genome sequencing and annotation.</title>
        <authorList>
            <consortium name="The Broad Institute Genomics Platform"/>
            <consortium name="The Broad Institute Genome Sequencing Center for Infectious Disease"/>
            <person name="Wu L."/>
            <person name="Ma J."/>
        </authorList>
    </citation>
    <scope>NUCLEOTIDE SEQUENCE [LARGE SCALE GENOMIC DNA]</scope>
    <source>
        <strain evidence="3">SYNS20</strain>
    </source>
</reference>
<comment type="caution">
    <text evidence="2">The sequence shown here is derived from an EMBL/GenBank/DDBJ whole genome shotgun (WGS) entry which is preliminary data.</text>
</comment>
<organism evidence="2 3">
    <name type="scientific">Streptomyces monticola</name>
    <dbReference type="NCBI Taxonomy" id="2666263"/>
    <lineage>
        <taxon>Bacteria</taxon>
        <taxon>Bacillati</taxon>
        <taxon>Actinomycetota</taxon>
        <taxon>Actinomycetes</taxon>
        <taxon>Kitasatosporales</taxon>
        <taxon>Streptomycetaceae</taxon>
        <taxon>Streptomyces</taxon>
    </lineage>
</organism>
<dbReference type="EMBL" id="JBHTCF010000001">
    <property type="protein sequence ID" value="MFC7302832.1"/>
    <property type="molecule type" value="Genomic_DNA"/>
</dbReference>
<name>A0ABW2JAJ0_9ACTN</name>
<gene>
    <name evidence="2" type="ORF">ACFQVC_01200</name>
</gene>
<dbReference type="Pfam" id="PF26607">
    <property type="entry name" value="DUF8189"/>
    <property type="match status" value="1"/>
</dbReference>
<dbReference type="SUPFAM" id="SSF89372">
    <property type="entry name" value="Fucose-specific lectin"/>
    <property type="match status" value="1"/>
</dbReference>
<feature type="domain" description="PLL-like beta propeller" evidence="1">
    <location>
        <begin position="121"/>
        <end position="203"/>
    </location>
</feature>
<evidence type="ECO:0000313" key="3">
    <source>
        <dbReference type="Proteomes" id="UP001596523"/>
    </source>
</evidence>
<proteinExistence type="predicted"/>
<sequence length="356" mass="37132">MEKPRTGTGTAHGTWLTLGRDGRLSLYAPTRGGVLCWHESAVGGPRWEGPRFVAAPDLTDLTVAQGSDGYVHLLGRRERRTPDGAAAVDIVHAIQYQTNRAVTEWRSLGRPDEDPAPGASGGASVGVPVGVIAADGTVHVFVRGAAGGLMLRRESPSGKWRAWEDLLGAGIEGMPAPAALADGRVEVCAATWTGLLVWQQAEAGGRFAAPRGFDLRPLSGTAVALPGGSGRATYFWTDAANGGATAWQFGCRPSALGGSPAGHPYAALRTRLDGYDCVVLAYRGQDGTAVVGAGAVDAASGGFWWYALAERCEGAPALARDGHGRTVMAFIDPEGVAHIGRQDDSAGLSLTRWQRL</sequence>
<evidence type="ECO:0000259" key="1">
    <source>
        <dbReference type="Pfam" id="PF26607"/>
    </source>
</evidence>
<dbReference type="Proteomes" id="UP001596523">
    <property type="component" value="Unassembled WGS sequence"/>
</dbReference>
<dbReference type="RefSeq" id="WP_381825426.1">
    <property type="nucleotide sequence ID" value="NZ_JBHTCF010000001.1"/>
</dbReference>